<comment type="pathway">
    <text evidence="2">Lipid metabolism; fatty acid beta-oxidation.</text>
</comment>
<evidence type="ECO:0000256" key="8">
    <source>
        <dbReference type="ARBA" id="ARBA00022827"/>
    </source>
</evidence>
<feature type="transmembrane region" description="Helical" evidence="12">
    <location>
        <begin position="12"/>
        <end position="35"/>
    </location>
</feature>
<dbReference type="InterPro" id="IPR006091">
    <property type="entry name" value="Acyl-CoA_Oxase/DH_mid-dom"/>
</dbReference>
<reference evidence="17 18" key="1">
    <citation type="submission" date="2015-04" db="EMBL/GenBank/DDBJ databases">
        <title>Complete genome sequence of Sulfurovum lithotrophicum ATCC BAA-797T.</title>
        <authorList>
            <person name="Ahn J."/>
            <person name="Park G."/>
            <person name="Jeon W."/>
            <person name="Jang Y."/>
            <person name="Jang M."/>
            <person name="Lee H."/>
            <person name="Lee H."/>
        </authorList>
    </citation>
    <scope>NUCLEOTIDE SEQUENCE [LARGE SCALE GENOMIC DNA]</scope>
    <source>
        <strain evidence="18">ATCC BAA-797 / 42BKT</strain>
    </source>
</reference>
<evidence type="ECO:0000256" key="7">
    <source>
        <dbReference type="ARBA" id="ARBA00022630"/>
    </source>
</evidence>
<evidence type="ECO:0000259" key="15">
    <source>
        <dbReference type="Pfam" id="PF02771"/>
    </source>
</evidence>
<feature type="transmembrane region" description="Helical" evidence="12">
    <location>
        <begin position="281"/>
        <end position="297"/>
    </location>
</feature>
<sequence>MVSSLKDWRCDMTVLLVIVGMVVLAYFAAPLWLWFAGLALLLFLVSAPPGWWIVAIVFGVVFLVKGVRVRLITQPLFNMLQSKGLLPKISETEKIALRAGDVWVEGELFSGKPDFKKIFDNPYPKLSREEQDFIDNEVNEVCSMTSDWEVFESRELPEAVWRYLKEKRFFGMIIPKEYGGLGFSAYGHSCVIEKLASHSQVLAITVMVPNSLGPAELLLHYGLLEQKKHYLPRLADGRDIPCFALTEPEAGSDAGSIQSEGVLFRDVDDEIRIRLNFEKRYITLSAIATVIGLAFVLKDPEEILGREKERGITCALVDAKKEGIDQTRRHDPLGVPFVNAPLVGKDVVIGMDDVIGGRAGLGKGWQMLMESLAVGRGISLPSTSTGGSKLATFVASTYAVVRYQFGLSIGKFEGIAEVLGRLGVSTYMLDAAKTFTLGAIDKGARPAVANAIMKYQSTEMFRKNMMDAMDIQGGAAISRGPRNLLAHAYFGAPVAITVEGANIMTRTLILFGQGMIRCHPYAYAQIEALEKGDVKAFDGLLFSHIGYVGRNKVRAFVLGLTRGYLHPAIGSGETKRYEQKLAWASAKFAFLSDVALGLMGASLKRRESVSGRFGDILAQMYFIAAALKRFEVEGRQKEDALFLKVAVEEAFGNIDTAFRGILENLLPGFPGIPFRLWSFCSRLNPMGRTIKDDDLHRIAKSLSEDDSVRQRICANIYMGHRPTQLLEAAHRIQSAKTALEKEKRDELLTEEEVIHLAAARALQHEIITVDSFTHEAYMRRTGGKGRV</sequence>
<comment type="cofactor">
    <cofactor evidence="1">
        <name>FAD</name>
        <dbReference type="ChEBI" id="CHEBI:57692"/>
    </cofactor>
</comment>
<dbReference type="Pfam" id="PF02770">
    <property type="entry name" value="Acyl-CoA_dh_M"/>
    <property type="match status" value="1"/>
</dbReference>
<evidence type="ECO:0000256" key="4">
    <source>
        <dbReference type="ARBA" id="ARBA00012033"/>
    </source>
</evidence>
<dbReference type="PANTHER" id="PTHR48083:SF33">
    <property type="entry name" value="ACYL-COENZYME A DEHYDROGENASE"/>
    <property type="match status" value="1"/>
</dbReference>
<evidence type="ECO:0000256" key="5">
    <source>
        <dbReference type="ARBA" id="ARBA00012040"/>
    </source>
</evidence>
<dbReference type="Pfam" id="PF00441">
    <property type="entry name" value="Acyl-CoA_dh_1"/>
    <property type="match status" value="1"/>
</dbReference>
<evidence type="ECO:0000256" key="1">
    <source>
        <dbReference type="ARBA" id="ARBA00001974"/>
    </source>
</evidence>
<dbReference type="SUPFAM" id="SSF47203">
    <property type="entry name" value="Acyl-CoA dehydrogenase C-terminal domain-like"/>
    <property type="match status" value="1"/>
</dbReference>
<comment type="catalytic activity">
    <reaction evidence="11">
        <text>a long-chain 2,3-saturated fatty acyl-CoA + oxidized [electron-transfer flavoprotein] + H(+) = a long-chain (2E)-enoyl-CoA + reduced [electron-transfer flavoprotein]</text>
        <dbReference type="Rhea" id="RHEA:17721"/>
        <dbReference type="Rhea" id="RHEA-COMP:10685"/>
        <dbReference type="Rhea" id="RHEA-COMP:10686"/>
        <dbReference type="ChEBI" id="CHEBI:15378"/>
        <dbReference type="ChEBI" id="CHEBI:57692"/>
        <dbReference type="ChEBI" id="CHEBI:58307"/>
        <dbReference type="ChEBI" id="CHEBI:83721"/>
        <dbReference type="ChEBI" id="CHEBI:83727"/>
        <dbReference type="EC" id="1.3.8.8"/>
    </reaction>
</comment>
<dbReference type="InterPro" id="IPR013786">
    <property type="entry name" value="AcylCoA_DH/ox_N"/>
</dbReference>
<evidence type="ECO:0000256" key="11">
    <source>
        <dbReference type="ARBA" id="ARBA00049247"/>
    </source>
</evidence>
<comment type="similarity">
    <text evidence="3">Belongs to the acyl-CoA dehydrogenase family.</text>
</comment>
<dbReference type="NCBIfam" id="NF007000">
    <property type="entry name" value="PRK09463.1"/>
    <property type="match status" value="1"/>
</dbReference>
<organism evidence="17 18">
    <name type="scientific">Sulfurovum lithotrophicum</name>
    <dbReference type="NCBI Taxonomy" id="206403"/>
    <lineage>
        <taxon>Bacteria</taxon>
        <taxon>Pseudomonadati</taxon>
        <taxon>Campylobacterota</taxon>
        <taxon>Epsilonproteobacteria</taxon>
        <taxon>Campylobacterales</taxon>
        <taxon>Sulfurovaceae</taxon>
        <taxon>Sulfurovum</taxon>
    </lineage>
</organism>
<dbReference type="PROSITE" id="PS00072">
    <property type="entry name" value="ACYL_COA_DH_1"/>
    <property type="match status" value="1"/>
</dbReference>
<evidence type="ECO:0000259" key="13">
    <source>
        <dbReference type="Pfam" id="PF00441"/>
    </source>
</evidence>
<name>A0A7U4RQM1_9BACT</name>
<dbReference type="AlphaFoldDB" id="A0A7U4RQM1"/>
<dbReference type="Gene3D" id="2.40.110.10">
    <property type="entry name" value="Butyryl-CoA Dehydrogenase, subunit A, domain 2"/>
    <property type="match status" value="1"/>
</dbReference>
<evidence type="ECO:0000256" key="9">
    <source>
        <dbReference type="ARBA" id="ARBA00023002"/>
    </source>
</evidence>
<evidence type="ECO:0000256" key="3">
    <source>
        <dbReference type="ARBA" id="ARBA00009347"/>
    </source>
</evidence>
<dbReference type="EMBL" id="CP011308">
    <property type="protein sequence ID" value="AKF25018.1"/>
    <property type="molecule type" value="Genomic_DNA"/>
</dbReference>
<reference evidence="18" key="2">
    <citation type="journal article" date="2017" name="Stand. Genomic Sci.">
        <title>Complete genome sequence of the sulfur-oxidizing chemolithoautotrophic Sulfurovum lithotrophicum 42BKTT.</title>
        <authorList>
            <person name="Jeon W."/>
            <person name="Priscilla L."/>
            <person name="Park G."/>
            <person name="Lee H."/>
            <person name="Lee N."/>
            <person name="Lee D."/>
            <person name="Kwon H."/>
            <person name="Ahn I."/>
            <person name="Lee C."/>
            <person name="Lee H."/>
            <person name="Ahn J."/>
        </authorList>
    </citation>
    <scope>NUCLEOTIDE SEQUENCE [LARGE SCALE GENOMIC DNA]</scope>
    <source>
        <strain evidence="18">ATCC BAA-797 / 42BKT</strain>
    </source>
</reference>
<dbReference type="InterPro" id="IPR006089">
    <property type="entry name" value="Acyl-CoA_DH_CS"/>
</dbReference>
<evidence type="ECO:0000259" key="14">
    <source>
        <dbReference type="Pfam" id="PF02770"/>
    </source>
</evidence>
<evidence type="ECO:0000313" key="17">
    <source>
        <dbReference type="EMBL" id="AKF25018.1"/>
    </source>
</evidence>
<dbReference type="GO" id="GO:0070991">
    <property type="term" value="F:medium-chain fatty acyl-CoA dehydrogenase activity"/>
    <property type="evidence" value="ECO:0007669"/>
    <property type="project" value="UniProtKB-EC"/>
</dbReference>
<dbReference type="InterPro" id="IPR036250">
    <property type="entry name" value="AcylCo_DH-like_C"/>
</dbReference>
<feature type="domain" description="Acyl-CoA oxidase/dehydrogenase middle" evidence="14">
    <location>
        <begin position="242"/>
        <end position="339"/>
    </location>
</feature>
<dbReference type="GO" id="GO:0033539">
    <property type="term" value="P:fatty acid beta-oxidation using acyl-CoA dehydrogenase"/>
    <property type="evidence" value="ECO:0007669"/>
    <property type="project" value="InterPro"/>
</dbReference>
<dbReference type="GO" id="GO:0005737">
    <property type="term" value="C:cytoplasm"/>
    <property type="evidence" value="ECO:0007669"/>
    <property type="project" value="TreeGrafter"/>
</dbReference>
<evidence type="ECO:0000256" key="12">
    <source>
        <dbReference type="SAM" id="Phobius"/>
    </source>
</evidence>
<proteinExistence type="inferred from homology"/>
<feature type="transmembrane region" description="Helical" evidence="12">
    <location>
        <begin position="41"/>
        <end position="64"/>
    </location>
</feature>
<dbReference type="SUPFAM" id="SSF56645">
    <property type="entry name" value="Acyl-CoA dehydrogenase NM domain-like"/>
    <property type="match status" value="1"/>
</dbReference>
<evidence type="ECO:0000256" key="10">
    <source>
        <dbReference type="ARBA" id="ARBA00047882"/>
    </source>
</evidence>
<feature type="domain" description="Acyl-CoA dehydrogenase C-terminal bacterial-type" evidence="16">
    <location>
        <begin position="516"/>
        <end position="768"/>
    </location>
</feature>
<dbReference type="InterPro" id="IPR009075">
    <property type="entry name" value="AcylCo_DH/oxidase_C"/>
</dbReference>
<dbReference type="EC" id="1.3.8.8" evidence="5"/>
<feature type="domain" description="Acyl-CoA dehydrogenase/oxidase N-terminal" evidence="15">
    <location>
        <begin position="131"/>
        <end position="237"/>
    </location>
</feature>
<dbReference type="InterPro" id="IPR009100">
    <property type="entry name" value="AcylCoA_DH/oxidase_NM_dom_sf"/>
</dbReference>
<gene>
    <name evidence="17" type="ORF">YH65_06140</name>
</gene>
<protein>
    <recommendedName>
        <fullName evidence="6">Acyl-coenzyme A dehydrogenase</fullName>
        <ecNumber evidence="4">1.3.8.7</ecNumber>
        <ecNumber evidence="5">1.3.8.8</ecNumber>
    </recommendedName>
</protein>
<dbReference type="GO" id="GO:0004466">
    <property type="term" value="F:long-chain fatty acyl-CoA dehydrogenase activity"/>
    <property type="evidence" value="ECO:0007669"/>
    <property type="project" value="UniProtKB-EC"/>
</dbReference>
<dbReference type="Proteomes" id="UP000034444">
    <property type="component" value="Chromosome"/>
</dbReference>
<dbReference type="Pfam" id="PF09317">
    <property type="entry name" value="ACDH_C"/>
    <property type="match status" value="1"/>
</dbReference>
<evidence type="ECO:0000313" key="18">
    <source>
        <dbReference type="Proteomes" id="UP000034444"/>
    </source>
</evidence>
<comment type="catalytic activity">
    <reaction evidence="10">
        <text>a medium-chain 2,3-saturated fatty acyl-CoA + oxidized [electron-transfer flavoprotein] + H(+) = a medium-chain (2E)-enoyl-CoA + reduced [electron-transfer flavoprotein]</text>
        <dbReference type="Rhea" id="RHEA:14477"/>
        <dbReference type="Rhea" id="RHEA-COMP:10685"/>
        <dbReference type="Rhea" id="RHEA-COMP:10686"/>
        <dbReference type="ChEBI" id="CHEBI:15378"/>
        <dbReference type="ChEBI" id="CHEBI:57692"/>
        <dbReference type="ChEBI" id="CHEBI:58307"/>
        <dbReference type="ChEBI" id="CHEBI:83723"/>
        <dbReference type="ChEBI" id="CHEBI:83726"/>
        <dbReference type="EC" id="1.3.8.7"/>
    </reaction>
</comment>
<dbReference type="KEGG" id="slh:YH65_06140"/>
<evidence type="ECO:0000256" key="6">
    <source>
        <dbReference type="ARBA" id="ARBA00020144"/>
    </source>
</evidence>
<keyword evidence="9" id="KW-0560">Oxidoreductase</keyword>
<dbReference type="Pfam" id="PF02771">
    <property type="entry name" value="Acyl-CoA_dh_N"/>
    <property type="match status" value="1"/>
</dbReference>
<keyword evidence="8" id="KW-0274">FAD</keyword>
<dbReference type="GO" id="GO:0050660">
    <property type="term" value="F:flavin adenine dinucleotide binding"/>
    <property type="evidence" value="ECO:0007669"/>
    <property type="project" value="InterPro"/>
</dbReference>
<dbReference type="EC" id="1.3.8.7" evidence="4"/>
<dbReference type="NCBIfam" id="NF009586">
    <property type="entry name" value="PRK13026.1"/>
    <property type="match status" value="1"/>
</dbReference>
<accession>A0A7U4RQM1</accession>
<evidence type="ECO:0000256" key="2">
    <source>
        <dbReference type="ARBA" id="ARBA00005005"/>
    </source>
</evidence>
<dbReference type="UniPathway" id="UPA00659"/>
<keyword evidence="18" id="KW-1185">Reference proteome</keyword>
<dbReference type="PANTHER" id="PTHR48083">
    <property type="entry name" value="MEDIUM-CHAIN SPECIFIC ACYL-COA DEHYDROGENASE, MITOCHONDRIAL-RELATED"/>
    <property type="match status" value="1"/>
</dbReference>
<keyword evidence="12" id="KW-1133">Transmembrane helix</keyword>
<feature type="domain" description="Acyl-CoA dehydrogenase/oxidase C-terminal" evidence="13">
    <location>
        <begin position="362"/>
        <end position="509"/>
    </location>
</feature>
<dbReference type="Gene3D" id="1.20.140.10">
    <property type="entry name" value="Butyryl-CoA Dehydrogenase, subunit A, domain 3"/>
    <property type="match status" value="1"/>
</dbReference>
<dbReference type="Gene3D" id="1.10.540.10">
    <property type="entry name" value="Acyl-CoA dehydrogenase/oxidase, N-terminal domain"/>
    <property type="match status" value="1"/>
</dbReference>
<keyword evidence="7" id="KW-0285">Flavoprotein</keyword>
<dbReference type="InterPro" id="IPR015396">
    <property type="entry name" value="FadE_C"/>
</dbReference>
<keyword evidence="12" id="KW-0812">Transmembrane</keyword>
<evidence type="ECO:0000259" key="16">
    <source>
        <dbReference type="Pfam" id="PF09317"/>
    </source>
</evidence>
<dbReference type="InterPro" id="IPR046373">
    <property type="entry name" value="Acyl-CoA_Oxase/DH_mid-dom_sf"/>
</dbReference>
<dbReference type="InterPro" id="IPR037069">
    <property type="entry name" value="AcylCoA_DH/ox_N_sf"/>
</dbReference>
<dbReference type="FunFam" id="1.10.540.10:FF:000004">
    <property type="entry name" value="Acyl-CoA dehydrogenase"/>
    <property type="match status" value="1"/>
</dbReference>
<dbReference type="InterPro" id="IPR050741">
    <property type="entry name" value="Acyl-CoA_dehydrogenase"/>
</dbReference>
<keyword evidence="12" id="KW-0472">Membrane</keyword>